<evidence type="ECO:0000256" key="1">
    <source>
        <dbReference type="SAM" id="MobiDB-lite"/>
    </source>
</evidence>
<accession>K1QZT5</accession>
<reference evidence="2" key="1">
    <citation type="journal article" date="2012" name="Nature">
        <title>The oyster genome reveals stress adaptation and complexity of shell formation.</title>
        <authorList>
            <person name="Zhang G."/>
            <person name="Fang X."/>
            <person name="Guo X."/>
            <person name="Li L."/>
            <person name="Luo R."/>
            <person name="Xu F."/>
            <person name="Yang P."/>
            <person name="Zhang L."/>
            <person name="Wang X."/>
            <person name="Qi H."/>
            <person name="Xiong Z."/>
            <person name="Que H."/>
            <person name="Xie Y."/>
            <person name="Holland P.W."/>
            <person name="Paps J."/>
            <person name="Zhu Y."/>
            <person name="Wu F."/>
            <person name="Chen Y."/>
            <person name="Wang J."/>
            <person name="Peng C."/>
            <person name="Meng J."/>
            <person name="Yang L."/>
            <person name="Liu J."/>
            <person name="Wen B."/>
            <person name="Zhang N."/>
            <person name="Huang Z."/>
            <person name="Zhu Q."/>
            <person name="Feng Y."/>
            <person name="Mount A."/>
            <person name="Hedgecock D."/>
            <person name="Xu Z."/>
            <person name="Liu Y."/>
            <person name="Domazet-Loso T."/>
            <person name="Du Y."/>
            <person name="Sun X."/>
            <person name="Zhang S."/>
            <person name="Liu B."/>
            <person name="Cheng P."/>
            <person name="Jiang X."/>
            <person name="Li J."/>
            <person name="Fan D."/>
            <person name="Wang W."/>
            <person name="Fu W."/>
            <person name="Wang T."/>
            <person name="Wang B."/>
            <person name="Zhang J."/>
            <person name="Peng Z."/>
            <person name="Li Y."/>
            <person name="Li N."/>
            <person name="Wang J."/>
            <person name="Chen M."/>
            <person name="He Y."/>
            <person name="Tan F."/>
            <person name="Song X."/>
            <person name="Zheng Q."/>
            <person name="Huang R."/>
            <person name="Yang H."/>
            <person name="Du X."/>
            <person name="Chen L."/>
            <person name="Yang M."/>
            <person name="Gaffney P.M."/>
            <person name="Wang S."/>
            <person name="Luo L."/>
            <person name="She Z."/>
            <person name="Ming Y."/>
            <person name="Huang W."/>
            <person name="Zhang S."/>
            <person name="Huang B."/>
            <person name="Zhang Y."/>
            <person name="Qu T."/>
            <person name="Ni P."/>
            <person name="Miao G."/>
            <person name="Wang J."/>
            <person name="Wang Q."/>
            <person name="Steinberg C.E."/>
            <person name="Wang H."/>
            <person name="Li N."/>
            <person name="Qian L."/>
            <person name="Zhang G."/>
            <person name="Li Y."/>
            <person name="Yang H."/>
            <person name="Liu X."/>
            <person name="Wang J."/>
            <person name="Yin Y."/>
            <person name="Wang J."/>
        </authorList>
    </citation>
    <scope>NUCLEOTIDE SEQUENCE [LARGE SCALE GENOMIC DNA]</scope>
    <source>
        <strain evidence="2">05x7-T-G4-1.051#20</strain>
    </source>
</reference>
<feature type="compositionally biased region" description="Basic residues" evidence="1">
    <location>
        <begin position="80"/>
        <end position="89"/>
    </location>
</feature>
<gene>
    <name evidence="2" type="ORF">CGI_10017683</name>
</gene>
<dbReference type="InParanoid" id="K1QZT5"/>
<feature type="region of interest" description="Disordered" evidence="1">
    <location>
        <begin position="71"/>
        <end position="92"/>
    </location>
</feature>
<proteinExistence type="predicted"/>
<protein>
    <submittedName>
        <fullName evidence="2">Uncharacterized protein</fullName>
    </submittedName>
</protein>
<sequence length="99" mass="10957">MAAPGNSPGPRRGRRLSEVALGRRSLSWLRRLKCRPMTKETALLVTRCLGGTKHVSTSTLFAKLLSRTAARSDGEGGRGVRGRRKRRQRGLATYAKLRL</sequence>
<dbReference type="HOGENOM" id="CLU_2322659_0_0_1"/>
<evidence type="ECO:0000313" key="2">
    <source>
        <dbReference type="EMBL" id="EKC34380.1"/>
    </source>
</evidence>
<name>K1QZT5_MAGGI</name>
<dbReference type="AlphaFoldDB" id="K1QZT5"/>
<organism evidence="2">
    <name type="scientific">Magallana gigas</name>
    <name type="common">Pacific oyster</name>
    <name type="synonym">Crassostrea gigas</name>
    <dbReference type="NCBI Taxonomy" id="29159"/>
    <lineage>
        <taxon>Eukaryota</taxon>
        <taxon>Metazoa</taxon>
        <taxon>Spiralia</taxon>
        <taxon>Lophotrochozoa</taxon>
        <taxon>Mollusca</taxon>
        <taxon>Bivalvia</taxon>
        <taxon>Autobranchia</taxon>
        <taxon>Pteriomorphia</taxon>
        <taxon>Ostreida</taxon>
        <taxon>Ostreoidea</taxon>
        <taxon>Ostreidae</taxon>
        <taxon>Magallana</taxon>
    </lineage>
</organism>
<dbReference type="EMBL" id="JH816346">
    <property type="protein sequence ID" value="EKC34380.1"/>
    <property type="molecule type" value="Genomic_DNA"/>
</dbReference>